<reference evidence="2 4" key="1">
    <citation type="submission" date="2014-08" db="EMBL/GenBank/DDBJ databases">
        <authorList>
            <person name="Kuleshov K."/>
            <person name="Dedkov V."/>
            <person name="Markelov M."/>
            <person name="Pimkina E."/>
        </authorList>
    </citation>
    <scope>NUCLEOTIDE SEQUENCE [LARGE SCALE GENOMIC DNA]</scope>
    <source>
        <strain evidence="2">TO0613</strain>
        <strain evidence="4">TOA</strain>
    </source>
</reference>
<feature type="transmembrane region" description="Helical" evidence="1">
    <location>
        <begin position="281"/>
        <end position="302"/>
    </location>
</feature>
<feature type="transmembrane region" description="Helical" evidence="1">
    <location>
        <begin position="22"/>
        <end position="46"/>
    </location>
</feature>
<feature type="transmembrane region" description="Helical" evidence="1">
    <location>
        <begin position="322"/>
        <end position="342"/>
    </location>
</feature>
<reference evidence="2 4" key="2">
    <citation type="submission" date="2018-10" db="EMBL/GenBank/DDBJ databases">
        <title>Detection and isolation of Mycoplasma hominis as a predominant microorganism from pelvic cavity of patient with salpingitis and tubo-ovarian abscess.</title>
        <authorList>
            <person name="Guschin A.E."/>
            <person name="Khayrullina G.A."/>
            <person name="Rakovskaya I.V."/>
            <person name="Shelenkov A.A."/>
            <person name="Shagin D.A."/>
        </authorList>
    </citation>
    <scope>NUCLEOTIDE SEQUENCE [LARGE SCALE GENOMIC DNA]</scope>
    <source>
        <strain evidence="2">TO0613</strain>
        <strain evidence="4">TOA</strain>
    </source>
</reference>
<dbReference type="Proteomes" id="UP000029712">
    <property type="component" value="Chromosome"/>
</dbReference>
<keyword evidence="1" id="KW-0472">Membrane</keyword>
<dbReference type="EMBL" id="CP033021">
    <property type="protein sequence ID" value="AYN65343.1"/>
    <property type="molecule type" value="Genomic_DNA"/>
</dbReference>
<dbReference type="NCBIfam" id="NF045848">
    <property type="entry name" value="MMCAP2_0566_fam"/>
    <property type="match status" value="1"/>
</dbReference>
<dbReference type="EMBL" id="CP033021">
    <property type="protein sequence ID" value="AYN65134.1"/>
    <property type="molecule type" value="Genomic_DNA"/>
</dbReference>
<keyword evidence="1" id="KW-1133">Transmembrane helix</keyword>
<feature type="transmembrane region" description="Helical" evidence="1">
    <location>
        <begin position="76"/>
        <end position="98"/>
    </location>
</feature>
<evidence type="ECO:0000313" key="4">
    <source>
        <dbReference type="Proteomes" id="UP000029712"/>
    </source>
</evidence>
<evidence type="ECO:0000313" key="2">
    <source>
        <dbReference type="EMBL" id="AYN65134.1"/>
    </source>
</evidence>
<evidence type="ECO:0000313" key="3">
    <source>
        <dbReference type="EMBL" id="AYN65343.1"/>
    </source>
</evidence>
<protein>
    <submittedName>
        <fullName evidence="2">Uncharacterized protein</fullName>
    </submittedName>
</protein>
<gene>
    <name evidence="2" type="ORF">KN71_000145</name>
    <name evidence="3" type="ORF">KN71_001325</name>
</gene>
<keyword evidence="1" id="KW-0812">Transmembrane</keyword>
<feature type="transmembrane region" description="Helical" evidence="1">
    <location>
        <begin position="212"/>
        <end position="236"/>
    </location>
</feature>
<feature type="transmembrane region" description="Helical" evidence="1">
    <location>
        <begin position="242"/>
        <end position="260"/>
    </location>
</feature>
<organism evidence="2 4">
    <name type="scientific">Metamycoplasma hominis</name>
    <name type="common">Mycoplasma hominis</name>
    <dbReference type="NCBI Taxonomy" id="2098"/>
    <lineage>
        <taxon>Bacteria</taxon>
        <taxon>Bacillati</taxon>
        <taxon>Mycoplasmatota</taxon>
        <taxon>Mycoplasmoidales</taxon>
        <taxon>Metamycoplasmataceae</taxon>
        <taxon>Metamycoplasma</taxon>
    </lineage>
</organism>
<feature type="transmembrane region" description="Helical" evidence="1">
    <location>
        <begin position="119"/>
        <end position="140"/>
    </location>
</feature>
<proteinExistence type="predicted"/>
<evidence type="ECO:0000256" key="1">
    <source>
        <dbReference type="SAM" id="Phobius"/>
    </source>
</evidence>
<sequence>MGKFLEAIINPIINLIATPIRLMWFVPLAAIGLIGFTIFNLLFFLFKLFSLDLNNYLMFNLLPGQSYSQFSVARPWYQFLIISFVLWLINFFVFVIRYSKESNGLKAKEIFVQALKSTVGGVLTLILFQVVILFINIIFIELTKALYGDYNDFFNFGFGQISNNIIRNMMPPQAFVPDKYWDPFPYGSPIANPLWGLGFPAWWDWTKNITGYALTIGLSIAIVGVLISIPLIFVLFDIISRVFINWLLFISFPLIPAFSINDGGKRIRVWKEKYFGNLLSCSIYGVGIMMLGSFIGLANTFMTSATNYMIGAFSSLSNFTTIKAVLALLSTCFLVIGSAFAFKKLSEMAIAFVGSEVSGGQSARLAMSGARSGAGAYKTVKDAALRGTNVGAAYKVASFLK</sequence>
<accession>A0A454C8X0</accession>
<dbReference type="NCBIfam" id="NF045889">
    <property type="entry name" value="ICE_Mbov_0396_TM"/>
    <property type="match status" value="1"/>
</dbReference>
<dbReference type="RefSeq" id="WP_036439037.1">
    <property type="nucleotide sequence ID" value="NZ_CP033021.1"/>
</dbReference>
<name>A0A454C8X0_METHO</name>
<dbReference type="OrthoDB" id="394047at2"/>
<dbReference type="AlphaFoldDB" id="A0A454C8X0"/>